<dbReference type="InterPro" id="IPR051396">
    <property type="entry name" value="Bact_Antivir_Def_Nuclease"/>
</dbReference>
<dbReference type="SUPFAM" id="SSF52540">
    <property type="entry name" value="P-loop containing nucleoside triphosphate hydrolases"/>
    <property type="match status" value="1"/>
</dbReference>
<feature type="domain" description="Endonuclease GajA/Old nuclease/RecF-like AAA" evidence="1">
    <location>
        <begin position="104"/>
        <end position="243"/>
    </location>
</feature>
<reference evidence="2" key="2">
    <citation type="journal article" date="2023" name="Vet. Microbiol.">
        <title>Emergence of livestock-associated Mammaliicoccus sciuri ST71 co-harbouring mecA and mecC genes in Brazil.</title>
        <authorList>
            <person name="de Moura G.S."/>
            <person name="de Carvalho E."/>
            <person name="Ramos Sanchez E.M."/>
            <person name="Sellera F.P."/>
            <person name="Marques M.F.S."/>
            <person name="Heinemann M.B."/>
            <person name="De Vliegher S."/>
            <person name="Souza F.N."/>
            <person name="Mota R.A."/>
        </authorList>
    </citation>
    <scope>NUCLEOTIDE SEQUENCE</scope>
    <source>
        <strain evidence="2">BR656</strain>
    </source>
</reference>
<protein>
    <submittedName>
        <fullName evidence="2">AAA family ATPase</fullName>
    </submittedName>
</protein>
<evidence type="ECO:0000313" key="2">
    <source>
        <dbReference type="EMBL" id="MDL0116475.1"/>
    </source>
</evidence>
<organism evidence="2 3">
    <name type="scientific">Mammaliicoccus sciuri</name>
    <name type="common">Staphylococcus sciuri</name>
    <dbReference type="NCBI Taxonomy" id="1296"/>
    <lineage>
        <taxon>Bacteria</taxon>
        <taxon>Bacillati</taxon>
        <taxon>Bacillota</taxon>
        <taxon>Bacilli</taxon>
        <taxon>Bacillales</taxon>
        <taxon>Staphylococcaceae</taxon>
        <taxon>Mammaliicoccus</taxon>
    </lineage>
</organism>
<reference evidence="2" key="1">
    <citation type="submission" date="2022-09" db="EMBL/GenBank/DDBJ databases">
        <authorList>
            <person name="De Moura G.S."/>
            <person name="Carvalho E."/>
            <person name="Ramos Sanchez E.M."/>
            <person name="Sellera F.P."/>
            <person name="Marques M.F.S."/>
            <person name="Heinemann M.B."/>
            <person name="De Vliegher S."/>
            <person name="Souza F.N."/>
            <person name="Mota R.A."/>
        </authorList>
    </citation>
    <scope>NUCLEOTIDE SEQUENCE</scope>
    <source>
        <strain evidence="2">BR656</strain>
    </source>
</reference>
<name>A0ABT7HWW3_MAMSC</name>
<dbReference type="PANTHER" id="PTHR43581:SF4">
    <property type="entry name" value="ATP_GTP PHOSPHATASE"/>
    <property type="match status" value="1"/>
</dbReference>
<evidence type="ECO:0000313" key="3">
    <source>
        <dbReference type="Proteomes" id="UP001176210"/>
    </source>
</evidence>
<accession>A0ABT7HWW3</accession>
<dbReference type="CDD" id="cd00267">
    <property type="entry name" value="ABC_ATPase"/>
    <property type="match status" value="1"/>
</dbReference>
<sequence>MKSSIMGLISHIYSTDSVSTDNKLMQTKLSEVFRLSITNDTDKYKYFLKFTDSSDNKISEPVDIFLNKEGTRHRIVASGHGAGDGNFHLCSVYLNLKRLLPLTDFKENDIKINNNIITNNEEKKFISKFYEKVLLRPEFNEHEHFVAKMGSMTKLPVGPTNSYYSVDALSSGEDNLGQIVDALLSFTRVSKTKDSNDLIGILSIDEFDASLHPIAQLNLFNFIYDWAKQHNVQVLMTSHSLFLLKEILFMKDKIDNDDIVVNFIAPGYKPGSELSILKNPEYKIALQELTLQDIQKEQNIKLNVLVEDEVANFGLKRILKSKEVTDRITVSNQFTGDKIGTSWTALKSFANNFSNILYQSMSIIVVDQDVEISVFKNFDDVLKLPSLTECPMPFEQELIYFIMGLDVGDEFFKGNNISKERIKQELSNNNIPLKPENLKDKSNLKNIKKWFNENKRRNKKLLTKMINRKENQDVYKEFTYNFVKMCNRILQKNGLPKIDGYEKN</sequence>
<evidence type="ECO:0000259" key="1">
    <source>
        <dbReference type="Pfam" id="PF13175"/>
    </source>
</evidence>
<dbReference type="InterPro" id="IPR027417">
    <property type="entry name" value="P-loop_NTPase"/>
</dbReference>
<gene>
    <name evidence="2" type="ORF">OWO77_05745</name>
</gene>
<dbReference type="Pfam" id="PF13175">
    <property type="entry name" value="AAA_15"/>
    <property type="match status" value="1"/>
</dbReference>
<proteinExistence type="predicted"/>
<keyword evidence="3" id="KW-1185">Reference proteome</keyword>
<dbReference type="InterPro" id="IPR041685">
    <property type="entry name" value="AAA_GajA/Old/RecF-like"/>
</dbReference>
<dbReference type="EMBL" id="JAPNQM010000001">
    <property type="protein sequence ID" value="MDL0116475.1"/>
    <property type="molecule type" value="Genomic_DNA"/>
</dbReference>
<dbReference type="Gene3D" id="3.40.50.300">
    <property type="entry name" value="P-loop containing nucleotide triphosphate hydrolases"/>
    <property type="match status" value="1"/>
</dbReference>
<comment type="caution">
    <text evidence="2">The sequence shown here is derived from an EMBL/GenBank/DDBJ whole genome shotgun (WGS) entry which is preliminary data.</text>
</comment>
<dbReference type="Proteomes" id="UP001176210">
    <property type="component" value="Unassembled WGS sequence"/>
</dbReference>
<dbReference type="PANTHER" id="PTHR43581">
    <property type="entry name" value="ATP/GTP PHOSPHATASE"/>
    <property type="match status" value="1"/>
</dbReference>